<protein>
    <submittedName>
        <fullName evidence="1">Uncharacterized protein</fullName>
    </submittedName>
</protein>
<evidence type="ECO:0000313" key="2">
    <source>
        <dbReference type="Proteomes" id="UP000600946"/>
    </source>
</evidence>
<name>A0ABQ3A901_9ACTN</name>
<dbReference type="Proteomes" id="UP000600946">
    <property type="component" value="Unassembled WGS sequence"/>
</dbReference>
<keyword evidence="2" id="KW-1185">Reference proteome</keyword>
<comment type="caution">
    <text evidence="1">The sequence shown here is derived from an EMBL/GenBank/DDBJ whole genome shotgun (WGS) entry which is preliminary data.</text>
</comment>
<sequence length="106" mass="10678">MAEFTPWLDLAPCAYCLLDGSGHAAHKGQSGIFPPLYSCTESDAVGELLREVVDEANVAESGTGIPAGRAVVDAEAPGGSPCDPYVDGYCCASVADGSDRAVGNGG</sequence>
<organism evidence="1 2">
    <name type="scientific">Streptomyces xanthochromogenes</name>
    <dbReference type="NCBI Taxonomy" id="67384"/>
    <lineage>
        <taxon>Bacteria</taxon>
        <taxon>Bacillati</taxon>
        <taxon>Actinomycetota</taxon>
        <taxon>Actinomycetes</taxon>
        <taxon>Kitasatosporales</taxon>
        <taxon>Streptomycetaceae</taxon>
        <taxon>Streptomyces</taxon>
    </lineage>
</organism>
<dbReference type="EMBL" id="BMUU01000006">
    <property type="protein sequence ID" value="GGY40693.1"/>
    <property type="molecule type" value="Genomic_DNA"/>
</dbReference>
<accession>A0ABQ3A901</accession>
<proteinExistence type="predicted"/>
<reference evidence="2" key="1">
    <citation type="journal article" date="2019" name="Int. J. Syst. Evol. Microbiol.">
        <title>The Global Catalogue of Microorganisms (GCM) 10K type strain sequencing project: providing services to taxonomists for standard genome sequencing and annotation.</title>
        <authorList>
            <consortium name="The Broad Institute Genomics Platform"/>
            <consortium name="The Broad Institute Genome Sequencing Center for Infectious Disease"/>
            <person name="Wu L."/>
            <person name="Ma J."/>
        </authorList>
    </citation>
    <scope>NUCLEOTIDE SEQUENCE [LARGE SCALE GENOMIC DNA]</scope>
    <source>
        <strain evidence="2">JCM 4594</strain>
    </source>
</reference>
<gene>
    <name evidence="1" type="ORF">GCM10010326_38420</name>
</gene>
<evidence type="ECO:0000313" key="1">
    <source>
        <dbReference type="EMBL" id="GGY40693.1"/>
    </source>
</evidence>